<evidence type="ECO:0000313" key="3">
    <source>
        <dbReference type="Proteomes" id="UP000006380"/>
    </source>
</evidence>
<dbReference type="AlphaFoldDB" id="A7GXL7"/>
<name>A7GXL7_CAMC5</name>
<sequence length="132" mass="15222">MIDPYVMLAIGALLIVAEFLSLSFFLFFFGLGFLIIGVANFWLPGHWYHQILFVLFVSLVLLFFLKKPLRKRFGRKKEKFSEDSSDESDTGIVRGGMIYYKGALWRYDGDELEEGVKVKVRGTIKDTAILER</sequence>
<keyword evidence="1" id="KW-0812">Transmembrane</keyword>
<dbReference type="OrthoDB" id="5329160at2"/>
<gene>
    <name evidence="2" type="ORF">CCV52592_1623</name>
</gene>
<keyword evidence="1" id="KW-0472">Membrane</keyword>
<dbReference type="EMBL" id="CP000767">
    <property type="protein sequence ID" value="EAU00689.1"/>
    <property type="molecule type" value="Genomic_DNA"/>
</dbReference>
<proteinExistence type="predicted"/>
<organism evidence="2 3">
    <name type="scientific">Campylobacter curvus (strain 525.92)</name>
    <dbReference type="NCBI Taxonomy" id="360105"/>
    <lineage>
        <taxon>Bacteria</taxon>
        <taxon>Pseudomonadati</taxon>
        <taxon>Campylobacterota</taxon>
        <taxon>Epsilonproteobacteria</taxon>
        <taxon>Campylobacterales</taxon>
        <taxon>Campylobacteraceae</taxon>
        <taxon>Campylobacter</taxon>
    </lineage>
</organism>
<reference evidence="2" key="1">
    <citation type="submission" date="2016-07" db="EMBL/GenBank/DDBJ databases">
        <title>Comparative genomics of the Campylobacter concisus group.</title>
        <authorList>
            <person name="Miller W.G."/>
            <person name="Yee E."/>
            <person name="Chapman M.H."/>
            <person name="Huynh S."/>
            <person name="Bono J.L."/>
            <person name="On S.L.W."/>
            <person name="StLeger J."/>
            <person name="Foster G."/>
            <person name="Parker C.T."/>
        </authorList>
    </citation>
    <scope>NUCLEOTIDE SEQUENCE</scope>
    <source>
        <strain evidence="2">525.92</strain>
    </source>
</reference>
<dbReference type="STRING" id="360105.CCV52592_1623"/>
<feature type="transmembrane region" description="Helical" evidence="1">
    <location>
        <begin position="12"/>
        <end position="41"/>
    </location>
</feature>
<dbReference type="KEGG" id="ccv:CCV52592_1623"/>
<accession>A7GXL7</accession>
<keyword evidence="3" id="KW-1185">Reference proteome</keyword>
<evidence type="ECO:0000256" key="1">
    <source>
        <dbReference type="SAM" id="Phobius"/>
    </source>
</evidence>
<evidence type="ECO:0000313" key="2">
    <source>
        <dbReference type="EMBL" id="EAU00689.1"/>
    </source>
</evidence>
<dbReference type="Proteomes" id="UP000006380">
    <property type="component" value="Chromosome"/>
</dbReference>
<protein>
    <submittedName>
        <fullName evidence="2">Slipin-associated protein (NfeD domain)</fullName>
    </submittedName>
</protein>
<dbReference type="RefSeq" id="WP_011992092.1">
    <property type="nucleotide sequence ID" value="NC_009715.2"/>
</dbReference>
<keyword evidence="1" id="KW-1133">Transmembrane helix</keyword>
<feature type="transmembrane region" description="Helical" evidence="1">
    <location>
        <begin position="47"/>
        <end position="65"/>
    </location>
</feature>
<dbReference type="HOGENOM" id="CLU_148475_0_0_7"/>